<keyword evidence="3" id="KW-1133">Transmembrane helix</keyword>
<dbReference type="EMBL" id="MHUV01000005">
    <property type="protein sequence ID" value="OHA82589.1"/>
    <property type="molecule type" value="Genomic_DNA"/>
</dbReference>
<sequence>MKNGTLRNIWFINTGILLLTVVLVAKLGYIQIVQGETYRVKAERQYTLPEGGFFDRGSIFFEEKTGRTISAATVVPDYTLAIDPSLIKAGGVEALADKLAPFIDSFDRADFIAKAVQTGSRYKEIKKHLSEKEADQIKALGEQAFVLKKDKKRFYPLGRTASQVIGFIGSNGGPVEGQYGLERYYNGTLFRKDADGSLGFFANLFLKAGEAIILDRARAGELVMTIEPTVQGMLERALEEDVLKKYHAGQAMGIIMDPTTGAIVAMASTPSFDPNNFSKERNQNVFVNPLVEGVYEMGSIIKAFTIAAGLDARVITAQTTYDDKGFRIFNTKKISNFDDKARGVVNMQVVLNQSLNTGSAFAMERLGKERFRSYFESFGLGEETGIDLPNEGLGNLENLDSDRDIEFATASFGQGISLTPIATIRAFAALGNGGVLVSPHVVKRVEYGFGSVREFVPGGERRVISKETSQEISRMLTKAVDTALLDGSLKQEHYSIAAKTGTAQQVVNGKYSETDYLHTFVGYFPSYAPKFVVFLAVRNPQKEQYASHTLAKPFTQIAKFLINYYEIPPDR</sequence>
<dbReference type="SUPFAM" id="SSF56519">
    <property type="entry name" value="Penicillin binding protein dimerisation domain"/>
    <property type="match status" value="1"/>
</dbReference>
<reference evidence="6 7" key="1">
    <citation type="journal article" date="2016" name="Nat. Commun.">
        <title>Thousands of microbial genomes shed light on interconnected biogeochemical processes in an aquifer system.</title>
        <authorList>
            <person name="Anantharaman K."/>
            <person name="Brown C.T."/>
            <person name="Hug L.A."/>
            <person name="Sharon I."/>
            <person name="Castelle C.J."/>
            <person name="Probst A.J."/>
            <person name="Thomas B.C."/>
            <person name="Singh A."/>
            <person name="Wilkins M.J."/>
            <person name="Karaoz U."/>
            <person name="Brodie E.L."/>
            <person name="Williams K.H."/>
            <person name="Hubbard S.S."/>
            <person name="Banfield J.F."/>
        </authorList>
    </citation>
    <scope>NUCLEOTIDE SEQUENCE [LARGE SCALE GENOMIC DNA]</scope>
</reference>
<dbReference type="STRING" id="1802726.A3B07_01500"/>
<evidence type="ECO:0000259" key="4">
    <source>
        <dbReference type="Pfam" id="PF00905"/>
    </source>
</evidence>
<feature type="domain" description="Penicillin-binding protein dimerisation" evidence="5">
    <location>
        <begin position="72"/>
        <end position="189"/>
    </location>
</feature>
<dbReference type="SUPFAM" id="SSF56601">
    <property type="entry name" value="beta-lactamase/transpeptidase-like"/>
    <property type="match status" value="1"/>
</dbReference>
<name>A0A1G2SD43_9BACT</name>
<dbReference type="GO" id="GO:0071555">
    <property type="term" value="P:cell wall organization"/>
    <property type="evidence" value="ECO:0007669"/>
    <property type="project" value="TreeGrafter"/>
</dbReference>
<comment type="subcellular location">
    <subcellularLocation>
        <location evidence="1">Membrane</location>
    </subcellularLocation>
</comment>
<dbReference type="PANTHER" id="PTHR30627">
    <property type="entry name" value="PEPTIDOGLYCAN D,D-TRANSPEPTIDASE"/>
    <property type="match status" value="1"/>
</dbReference>
<dbReference type="Gene3D" id="3.90.1310.10">
    <property type="entry name" value="Penicillin-binding protein 2a (Domain 2)"/>
    <property type="match status" value="1"/>
</dbReference>
<proteinExistence type="predicted"/>
<comment type="caution">
    <text evidence="6">The sequence shown here is derived from an EMBL/GenBank/DDBJ whole genome shotgun (WGS) entry which is preliminary data.</text>
</comment>
<organism evidence="6 7">
    <name type="scientific">Candidatus Yonathbacteria bacterium RIFCSPLOWO2_01_FULL_43_27</name>
    <dbReference type="NCBI Taxonomy" id="1802726"/>
    <lineage>
        <taxon>Bacteria</taxon>
        <taxon>Candidatus Yonathiibacteriota</taxon>
    </lineage>
</organism>
<evidence type="ECO:0000313" key="7">
    <source>
        <dbReference type="Proteomes" id="UP000178817"/>
    </source>
</evidence>
<evidence type="ECO:0000313" key="6">
    <source>
        <dbReference type="EMBL" id="OHA82589.1"/>
    </source>
</evidence>
<dbReference type="Gene3D" id="3.40.710.10">
    <property type="entry name" value="DD-peptidase/beta-lactamase superfamily"/>
    <property type="match status" value="1"/>
</dbReference>
<accession>A0A1G2SD43</accession>
<dbReference type="GO" id="GO:0005886">
    <property type="term" value="C:plasma membrane"/>
    <property type="evidence" value="ECO:0007669"/>
    <property type="project" value="TreeGrafter"/>
</dbReference>
<protein>
    <recommendedName>
        <fullName evidence="8">Penicillin-binding protein transpeptidase domain-containing protein</fullName>
    </recommendedName>
</protein>
<dbReference type="PANTHER" id="PTHR30627:SF1">
    <property type="entry name" value="PEPTIDOGLYCAN D,D-TRANSPEPTIDASE FTSI"/>
    <property type="match status" value="1"/>
</dbReference>
<dbReference type="Pfam" id="PF03717">
    <property type="entry name" value="PBP_dimer"/>
    <property type="match status" value="1"/>
</dbReference>
<evidence type="ECO:0008006" key="8">
    <source>
        <dbReference type="Google" id="ProtNLM"/>
    </source>
</evidence>
<dbReference type="Proteomes" id="UP000178817">
    <property type="component" value="Unassembled WGS sequence"/>
</dbReference>
<dbReference type="AlphaFoldDB" id="A0A1G2SD43"/>
<dbReference type="GO" id="GO:0008658">
    <property type="term" value="F:penicillin binding"/>
    <property type="evidence" value="ECO:0007669"/>
    <property type="project" value="InterPro"/>
</dbReference>
<dbReference type="Gene3D" id="3.30.450.330">
    <property type="match status" value="1"/>
</dbReference>
<keyword evidence="3" id="KW-0812">Transmembrane</keyword>
<keyword evidence="2 3" id="KW-0472">Membrane</keyword>
<dbReference type="InterPro" id="IPR012338">
    <property type="entry name" value="Beta-lactam/transpept-like"/>
</dbReference>
<evidence type="ECO:0000256" key="2">
    <source>
        <dbReference type="ARBA" id="ARBA00023136"/>
    </source>
</evidence>
<dbReference type="InterPro" id="IPR036138">
    <property type="entry name" value="PBP_dimer_sf"/>
</dbReference>
<evidence type="ECO:0000256" key="3">
    <source>
        <dbReference type="SAM" id="Phobius"/>
    </source>
</evidence>
<feature type="transmembrane region" description="Helical" evidence="3">
    <location>
        <begin position="9"/>
        <end position="29"/>
    </location>
</feature>
<feature type="domain" description="Penicillin-binding protein transpeptidase" evidence="4">
    <location>
        <begin position="254"/>
        <end position="556"/>
    </location>
</feature>
<evidence type="ECO:0000256" key="1">
    <source>
        <dbReference type="ARBA" id="ARBA00004370"/>
    </source>
</evidence>
<gene>
    <name evidence="6" type="ORF">A3B07_01500</name>
</gene>
<dbReference type="InterPro" id="IPR005311">
    <property type="entry name" value="PBP_dimer"/>
</dbReference>
<evidence type="ECO:0000259" key="5">
    <source>
        <dbReference type="Pfam" id="PF03717"/>
    </source>
</evidence>
<dbReference type="InterPro" id="IPR050515">
    <property type="entry name" value="Beta-lactam/transpept"/>
</dbReference>
<dbReference type="Pfam" id="PF00905">
    <property type="entry name" value="Transpeptidase"/>
    <property type="match status" value="1"/>
</dbReference>
<dbReference type="InterPro" id="IPR001460">
    <property type="entry name" value="PCN-bd_Tpept"/>
</dbReference>